<keyword evidence="3" id="KW-1185">Reference proteome</keyword>
<dbReference type="Gene3D" id="3.10.180.10">
    <property type="entry name" value="2,3-Dihydroxybiphenyl 1,2-Dioxygenase, domain 1"/>
    <property type="match status" value="1"/>
</dbReference>
<sequence>MTMLNQVCVMTIRVPNTEHAVKFYTEILGFEVDQYYGDTIVSLKHDQIPLILEEHSEVINGQNNVVLAIQSEDLEQDIEALTQAGVKFIINKPEACPPGRYAVIEDPFGNQIELLEFSKVK</sequence>
<comment type="caution">
    <text evidence="2">The sequence shown here is derived from an EMBL/GenBank/DDBJ whole genome shotgun (WGS) entry which is preliminary data.</text>
</comment>
<reference evidence="2 3" key="1">
    <citation type="submission" date="2019-03" db="EMBL/GenBank/DDBJ databases">
        <authorList>
            <person name="He R.-H."/>
        </authorList>
    </citation>
    <scope>NUCLEOTIDE SEQUENCE [LARGE SCALE GENOMIC DNA]</scope>
    <source>
        <strain evidence="3">SH 714</strain>
    </source>
</reference>
<dbReference type="Pfam" id="PF00903">
    <property type="entry name" value="Glyoxalase"/>
    <property type="match status" value="1"/>
</dbReference>
<dbReference type="OrthoDB" id="3826308at2"/>
<dbReference type="PANTHER" id="PTHR36437">
    <property type="entry name" value="GLYOXALASE/BLEOMYCIN RESISTANCE PROTEIN/DIOXYGENASE"/>
    <property type="match status" value="1"/>
</dbReference>
<dbReference type="PROSITE" id="PS51819">
    <property type="entry name" value="VOC"/>
    <property type="match status" value="1"/>
</dbReference>
<dbReference type="InterPro" id="IPR029068">
    <property type="entry name" value="Glyas_Bleomycin-R_OHBP_Dase"/>
</dbReference>
<evidence type="ECO:0000313" key="3">
    <source>
        <dbReference type="Proteomes" id="UP000297975"/>
    </source>
</evidence>
<dbReference type="EMBL" id="SOPW01000007">
    <property type="protein sequence ID" value="TFB21784.1"/>
    <property type="molecule type" value="Genomic_DNA"/>
</dbReference>
<dbReference type="Proteomes" id="UP000297975">
    <property type="component" value="Unassembled WGS sequence"/>
</dbReference>
<gene>
    <name evidence="2" type="ORF">E3U55_08120</name>
</gene>
<dbReference type="SUPFAM" id="SSF54593">
    <property type="entry name" value="Glyoxalase/Bleomycin resistance protein/Dihydroxybiphenyl dioxygenase"/>
    <property type="match status" value="1"/>
</dbReference>
<dbReference type="InterPro" id="IPR037523">
    <property type="entry name" value="VOC_core"/>
</dbReference>
<evidence type="ECO:0000313" key="2">
    <source>
        <dbReference type="EMBL" id="TFB21784.1"/>
    </source>
</evidence>
<organism evidence="2 3">
    <name type="scientific">Filobacillus milosensis</name>
    <dbReference type="NCBI Taxonomy" id="94137"/>
    <lineage>
        <taxon>Bacteria</taxon>
        <taxon>Bacillati</taxon>
        <taxon>Bacillota</taxon>
        <taxon>Bacilli</taxon>
        <taxon>Bacillales</taxon>
        <taxon>Bacillaceae</taxon>
        <taxon>Filobacillus</taxon>
    </lineage>
</organism>
<dbReference type="InterPro" id="IPR004360">
    <property type="entry name" value="Glyas_Fos-R_dOase_dom"/>
</dbReference>
<name>A0A4Y8IKW3_9BACI</name>
<dbReference type="PANTHER" id="PTHR36437:SF2">
    <property type="entry name" value="GLYOXALASE_BLEOMYCIN RESISTANCE PROTEIN_DIOXYGENASE"/>
    <property type="match status" value="1"/>
</dbReference>
<feature type="domain" description="VOC" evidence="1">
    <location>
        <begin position="6"/>
        <end position="117"/>
    </location>
</feature>
<evidence type="ECO:0000259" key="1">
    <source>
        <dbReference type="PROSITE" id="PS51819"/>
    </source>
</evidence>
<dbReference type="AlphaFoldDB" id="A0A4Y8IKW3"/>
<protein>
    <submittedName>
        <fullName evidence="2">VOC family protein</fullName>
    </submittedName>
</protein>
<proteinExistence type="predicted"/>
<accession>A0A4Y8IKW3</accession>